<evidence type="ECO:0000259" key="7">
    <source>
        <dbReference type="PROSITE" id="PS51704"/>
    </source>
</evidence>
<evidence type="ECO:0000256" key="4">
    <source>
        <dbReference type="ARBA" id="ARBA00022798"/>
    </source>
</evidence>
<evidence type="ECO:0000313" key="9">
    <source>
        <dbReference type="Proteomes" id="UP000179076"/>
    </source>
</evidence>
<protein>
    <recommendedName>
        <fullName evidence="2">glycerophosphodiester phosphodiesterase</fullName>
        <ecNumber evidence="2">3.1.4.46</ecNumber>
    </recommendedName>
</protein>
<reference evidence="8 9" key="1">
    <citation type="journal article" date="2016" name="Nat. Commun.">
        <title>Thousands of microbial genomes shed light on interconnected biogeochemical processes in an aquifer system.</title>
        <authorList>
            <person name="Anantharaman K."/>
            <person name="Brown C.T."/>
            <person name="Hug L.A."/>
            <person name="Sharon I."/>
            <person name="Castelle C.J."/>
            <person name="Probst A.J."/>
            <person name="Thomas B.C."/>
            <person name="Singh A."/>
            <person name="Wilkins M.J."/>
            <person name="Karaoz U."/>
            <person name="Brodie E.L."/>
            <person name="Williams K.H."/>
            <person name="Hubbard S.S."/>
            <person name="Banfield J.F."/>
        </authorList>
    </citation>
    <scope>NUCLEOTIDE SEQUENCE [LARGE SCALE GENOMIC DNA]</scope>
</reference>
<comment type="similarity">
    <text evidence="1">Belongs to the glycerophosphoryl diester phosphodiesterase family.</text>
</comment>
<dbReference type="Gene3D" id="3.20.20.190">
    <property type="entry name" value="Phosphatidylinositol (PI) phosphodiesterase"/>
    <property type="match status" value="1"/>
</dbReference>
<feature type="domain" description="GP-PDE" evidence="7">
    <location>
        <begin position="21"/>
        <end position="349"/>
    </location>
</feature>
<comment type="catalytic activity">
    <reaction evidence="6">
        <text>a sn-glycero-3-phosphodiester + H2O = an alcohol + sn-glycerol 3-phosphate + H(+)</text>
        <dbReference type="Rhea" id="RHEA:12969"/>
        <dbReference type="ChEBI" id="CHEBI:15377"/>
        <dbReference type="ChEBI" id="CHEBI:15378"/>
        <dbReference type="ChEBI" id="CHEBI:30879"/>
        <dbReference type="ChEBI" id="CHEBI:57597"/>
        <dbReference type="ChEBI" id="CHEBI:83408"/>
        <dbReference type="EC" id="3.1.4.46"/>
    </reaction>
</comment>
<keyword evidence="4" id="KW-0319">Glycerol metabolism</keyword>
<dbReference type="PANTHER" id="PTHR43620:SF7">
    <property type="entry name" value="GLYCEROPHOSPHODIESTER PHOSPHODIESTERASE GDPD5-RELATED"/>
    <property type="match status" value="1"/>
</dbReference>
<proteinExistence type="inferred from homology"/>
<dbReference type="PROSITE" id="PS51704">
    <property type="entry name" value="GP_PDE"/>
    <property type="match status" value="1"/>
</dbReference>
<evidence type="ECO:0000313" key="8">
    <source>
        <dbReference type="EMBL" id="OGI69632.1"/>
    </source>
</evidence>
<evidence type="ECO:0000256" key="2">
    <source>
        <dbReference type="ARBA" id="ARBA00012247"/>
    </source>
</evidence>
<dbReference type="AlphaFoldDB" id="A0A1F6VJ34"/>
<dbReference type="PANTHER" id="PTHR43620">
    <property type="entry name" value="GLYCEROPHOSPHORYL DIESTER PHOSPHODIESTERASE"/>
    <property type="match status" value="1"/>
</dbReference>
<dbReference type="CDD" id="cd08602">
    <property type="entry name" value="GDPD_ScGlpQ1_like"/>
    <property type="match status" value="1"/>
</dbReference>
<name>A0A1F6VJ34_9PROT</name>
<dbReference type="InterPro" id="IPR030395">
    <property type="entry name" value="GP_PDE_dom"/>
</dbReference>
<sequence>MKKRKTSKPTSRSRARPLTRPIVIAHRGASGYLPEHTLAAYAVAMLQGADFIEPDLVMTQDGHLIARHDNVLNLTTDVAQRQEFATRRTDKIVDGVATNGWFSEDFTLAEIKQLRAVERIPDVRPANTRLNGQFQVPTLQEIIDLVNANERALDRKIGIYLETKHPTYFQRLGLALEGKLVKILHASGYATKRDRVFIQSFEISNLKKLRSRTHIPLTQLLETSGGPADVVAAGGTLTYDDMATAEGLREIASYADGVGPEKYHFIVSRRPDGSLDAANTSDFVGNAHACGLQVHPYTFRAENRFLPANLRADADLNAIGNLEHEIEIFLAAGIDGFFTDQTDIGVRARDRFLARR</sequence>
<evidence type="ECO:0000256" key="5">
    <source>
        <dbReference type="ARBA" id="ARBA00022801"/>
    </source>
</evidence>
<dbReference type="InterPro" id="IPR017946">
    <property type="entry name" value="PLC-like_Pdiesterase_TIM-brl"/>
</dbReference>
<gene>
    <name evidence="8" type="ORF">A2W18_04140</name>
</gene>
<dbReference type="EMBL" id="MFSP01000016">
    <property type="protein sequence ID" value="OGI69632.1"/>
    <property type="molecule type" value="Genomic_DNA"/>
</dbReference>
<accession>A0A1F6VJ34</accession>
<evidence type="ECO:0000256" key="6">
    <source>
        <dbReference type="ARBA" id="ARBA00047512"/>
    </source>
</evidence>
<dbReference type="GO" id="GO:0042597">
    <property type="term" value="C:periplasmic space"/>
    <property type="evidence" value="ECO:0007669"/>
    <property type="project" value="TreeGrafter"/>
</dbReference>
<dbReference type="Pfam" id="PF03009">
    <property type="entry name" value="GDPD"/>
    <property type="match status" value="1"/>
</dbReference>
<keyword evidence="5" id="KW-0378">Hydrolase</keyword>
<organism evidence="8 9">
    <name type="scientific">Candidatus Muproteobacteria bacterium RBG_16_60_9</name>
    <dbReference type="NCBI Taxonomy" id="1817755"/>
    <lineage>
        <taxon>Bacteria</taxon>
        <taxon>Pseudomonadati</taxon>
        <taxon>Pseudomonadota</taxon>
        <taxon>Candidatus Muproteobacteria</taxon>
    </lineage>
</organism>
<evidence type="ECO:0000256" key="1">
    <source>
        <dbReference type="ARBA" id="ARBA00007277"/>
    </source>
</evidence>
<dbReference type="GO" id="GO:0006629">
    <property type="term" value="P:lipid metabolic process"/>
    <property type="evidence" value="ECO:0007669"/>
    <property type="project" value="InterPro"/>
</dbReference>
<dbReference type="Proteomes" id="UP000179076">
    <property type="component" value="Unassembled WGS sequence"/>
</dbReference>
<dbReference type="SUPFAM" id="SSF51695">
    <property type="entry name" value="PLC-like phosphodiesterases"/>
    <property type="match status" value="1"/>
</dbReference>
<dbReference type="GO" id="GO:0006071">
    <property type="term" value="P:glycerol metabolic process"/>
    <property type="evidence" value="ECO:0007669"/>
    <property type="project" value="UniProtKB-KW"/>
</dbReference>
<dbReference type="EC" id="3.1.4.46" evidence="2"/>
<dbReference type="GO" id="GO:0008889">
    <property type="term" value="F:glycerophosphodiester phosphodiesterase activity"/>
    <property type="evidence" value="ECO:0007669"/>
    <property type="project" value="UniProtKB-EC"/>
</dbReference>
<comment type="caution">
    <text evidence="8">The sequence shown here is derived from an EMBL/GenBank/DDBJ whole genome shotgun (WGS) entry which is preliminary data.</text>
</comment>
<keyword evidence="3" id="KW-0732">Signal</keyword>
<evidence type="ECO:0000256" key="3">
    <source>
        <dbReference type="ARBA" id="ARBA00022729"/>
    </source>
</evidence>